<accession>A0A9D1E5F4</accession>
<organism evidence="1 2">
    <name type="scientific">Candidatus Coproplasma avicola</name>
    <dbReference type="NCBI Taxonomy" id="2840744"/>
    <lineage>
        <taxon>Bacteria</taxon>
        <taxon>Bacillati</taxon>
        <taxon>Bacillota</taxon>
        <taxon>Clostridia</taxon>
        <taxon>Eubacteriales</taxon>
        <taxon>Candidatus Coproplasma</taxon>
    </lineage>
</organism>
<sequence>MKKRKMRLKTKLIIIISIAAAIALAALFFNNATAVILSVSSARLKAMNTLAVDEAVGEALQSGAEYGDFMTVSYGDDGNVSSMTANSAAINSVARRAASLAQTKLTQMSGGGISIPLGAFTGIEALSGFGAGINIKIIPVISVECSFVSRFTQAGINQTLHSIYIEVVTDITIVLAARTERVLAASEILVCESLINGEIPQIYLQGGLLGSGSLVPAG</sequence>
<proteinExistence type="predicted"/>
<gene>
    <name evidence="1" type="primary">yunB</name>
    <name evidence="1" type="ORF">IAB94_01935</name>
</gene>
<evidence type="ECO:0000313" key="1">
    <source>
        <dbReference type="EMBL" id="HIR66790.1"/>
    </source>
</evidence>
<dbReference type="PIRSF" id="PIRSF021383">
    <property type="entry name" value="YunB"/>
    <property type="match status" value="1"/>
</dbReference>
<evidence type="ECO:0000313" key="2">
    <source>
        <dbReference type="Proteomes" id="UP000823913"/>
    </source>
</evidence>
<protein>
    <submittedName>
        <fullName evidence="1">Sporulation protein YunB</fullName>
    </submittedName>
</protein>
<dbReference type="NCBIfam" id="TIGR02832">
    <property type="entry name" value="spo_yunB"/>
    <property type="match status" value="1"/>
</dbReference>
<dbReference type="EMBL" id="DVHK01000047">
    <property type="protein sequence ID" value="HIR66790.1"/>
    <property type="molecule type" value="Genomic_DNA"/>
</dbReference>
<dbReference type="InterPro" id="IPR014197">
    <property type="entry name" value="Sporulation_prot_YunB"/>
</dbReference>
<comment type="caution">
    <text evidence="1">The sequence shown here is derived from an EMBL/GenBank/DDBJ whole genome shotgun (WGS) entry which is preliminary data.</text>
</comment>
<reference evidence="1" key="1">
    <citation type="submission" date="2020-10" db="EMBL/GenBank/DDBJ databases">
        <authorList>
            <person name="Gilroy R."/>
        </authorList>
    </citation>
    <scope>NUCLEOTIDE SEQUENCE</scope>
    <source>
        <strain evidence="1">ChiW16-3235</strain>
    </source>
</reference>
<name>A0A9D1E5F4_9FIRM</name>
<dbReference type="AlphaFoldDB" id="A0A9D1E5F4"/>
<reference evidence="1" key="2">
    <citation type="journal article" date="2021" name="PeerJ">
        <title>Extensive microbial diversity within the chicken gut microbiome revealed by metagenomics and culture.</title>
        <authorList>
            <person name="Gilroy R."/>
            <person name="Ravi A."/>
            <person name="Getino M."/>
            <person name="Pursley I."/>
            <person name="Horton D.L."/>
            <person name="Alikhan N.F."/>
            <person name="Baker D."/>
            <person name="Gharbi K."/>
            <person name="Hall N."/>
            <person name="Watson M."/>
            <person name="Adriaenssens E.M."/>
            <person name="Foster-Nyarko E."/>
            <person name="Jarju S."/>
            <person name="Secka A."/>
            <person name="Antonio M."/>
            <person name="Oren A."/>
            <person name="Chaudhuri R.R."/>
            <person name="La Ragione R."/>
            <person name="Hildebrand F."/>
            <person name="Pallen M.J."/>
        </authorList>
    </citation>
    <scope>NUCLEOTIDE SEQUENCE</scope>
    <source>
        <strain evidence="1">ChiW16-3235</strain>
    </source>
</reference>
<dbReference type="Pfam" id="PF09560">
    <property type="entry name" value="Spore_YunB"/>
    <property type="match status" value="1"/>
</dbReference>
<dbReference type="Proteomes" id="UP000823913">
    <property type="component" value="Unassembled WGS sequence"/>
</dbReference>